<dbReference type="EMBL" id="JXTG01000001">
    <property type="protein sequence ID" value="KIP22437.1"/>
    <property type="molecule type" value="Genomic_DNA"/>
</dbReference>
<feature type="binding site" evidence="3">
    <location>
        <position position="185"/>
    </location>
    <ligand>
        <name>ATP</name>
        <dbReference type="ChEBI" id="CHEBI:30616"/>
    </ligand>
</feature>
<keyword evidence="3" id="KW-0067">ATP-binding</keyword>
<keyword evidence="3" id="KW-0694">RNA-binding</keyword>
<dbReference type="InterPro" id="IPR014729">
    <property type="entry name" value="Rossmann-like_a/b/a_fold"/>
</dbReference>
<dbReference type="PANTHER" id="PTHR37825:SF1">
    <property type="entry name" value="TRNA(MET) CYTIDINE ACETATE LIGASE"/>
    <property type="match status" value="1"/>
</dbReference>
<keyword evidence="1 3" id="KW-0436">Ligase</keyword>
<keyword evidence="3" id="KW-0820">tRNA-binding</keyword>
<keyword evidence="2 3" id="KW-0819">tRNA processing</keyword>
<comment type="caution">
    <text evidence="3">Lacks conserved residue(s) required for the propagation of feature annotation.</text>
</comment>
<dbReference type="NCBIfam" id="NF010191">
    <property type="entry name" value="PRK13670.1"/>
    <property type="match status" value="1"/>
</dbReference>
<dbReference type="Proteomes" id="UP000032047">
    <property type="component" value="Unassembled WGS sequence"/>
</dbReference>
<dbReference type="PANTHER" id="PTHR37825">
    <property type="entry name" value="TRNA(MET) CYTIDINE ACETATE LIGASE"/>
    <property type="match status" value="1"/>
</dbReference>
<dbReference type="GO" id="GO:0006400">
    <property type="term" value="P:tRNA modification"/>
    <property type="evidence" value="ECO:0007669"/>
    <property type="project" value="UniProtKB-UniRule"/>
</dbReference>
<gene>
    <name evidence="3" type="primary">tmcAL</name>
    <name evidence="4" type="ORF">JV16_00117</name>
</gene>
<dbReference type="PATRIC" id="fig|265546.4.peg.124"/>
<evidence type="ECO:0000256" key="3">
    <source>
        <dbReference type="HAMAP-Rule" id="MF_01539"/>
    </source>
</evidence>
<dbReference type="SUPFAM" id="SSF52374">
    <property type="entry name" value="Nucleotidylyl transferase"/>
    <property type="match status" value="1"/>
</dbReference>
<dbReference type="HAMAP" id="MF_01539">
    <property type="entry name" value="TmcAL"/>
    <property type="match status" value="1"/>
</dbReference>
<sequence length="401" mass="45968">MKAVGIVVEYNPFHNGHLYHVQQTRKKTKADCVIAVMSSSFTQRGEPAIVPKWERARMALAGGVDLVVELPYPFAVQTAESFAHGAISILDALFCEQVCFGSEHGNIDAFIKTAQLLTNEKEQHDEKVKHYMKQGMSYAKACALALNDIGHDILDMSQPNNILGFHYVKAIIEQQSKMTPETIQRTVAHYHDETLPVNESIASATSIRRFLQSGHDDVARYVPKTTYDTLQAYRHTYTTWHDWETYFPLLKYRLLTMEPDDIRYIAEVEEGIEHRLQKAIAHATSFHGFLSAIKTKRYTWTRLQRICTHILTNVTKKEMAKAHKNKRATYIRLLAMNEIGRAYVRKVKKQTTLPIVTNVKHIQNDAVYHIEKKAAQAYMCILPEPLRTEALQREYATPPLR</sequence>
<keyword evidence="3" id="KW-0547">Nucleotide-binding</keyword>
<dbReference type="NCBIfam" id="NF010192">
    <property type="entry name" value="PRK13671.1"/>
    <property type="match status" value="1"/>
</dbReference>
<keyword evidence="5" id="KW-1185">Reference proteome</keyword>
<proteinExistence type="inferred from homology"/>
<evidence type="ECO:0000313" key="4">
    <source>
        <dbReference type="EMBL" id="KIP22437.1"/>
    </source>
</evidence>
<dbReference type="GO" id="GO:0005524">
    <property type="term" value="F:ATP binding"/>
    <property type="evidence" value="ECO:0007669"/>
    <property type="project" value="UniProtKB-KW"/>
</dbReference>
<feature type="binding site" evidence="3">
    <location>
        <begin position="7"/>
        <end position="20"/>
    </location>
    <ligand>
        <name>ATP</name>
        <dbReference type="ChEBI" id="CHEBI:30616"/>
    </ligand>
</feature>
<feature type="binding site" evidence="3">
    <location>
        <position position="101"/>
    </location>
    <ligand>
        <name>ATP</name>
        <dbReference type="ChEBI" id="CHEBI:30616"/>
    </ligand>
</feature>
<comment type="function">
    <text evidence="3">Catalyzes the formation of N(4)-acetylcytidine (ac(4)C) at the wobble position of elongator tRNA(Met), using acetate and ATP as substrates. First activates an acetate ion to form acetyladenylate (Ac-AMP) and then transfers the acetyl group to tRNA to form ac(4)C34.</text>
</comment>
<comment type="similarity">
    <text evidence="3">Belongs to the TmcAL family.</text>
</comment>
<dbReference type="AlphaFoldDB" id="A0A0D0HTB5"/>
<dbReference type="Pfam" id="PF05636">
    <property type="entry name" value="HIGH_NTase1"/>
    <property type="match status" value="1"/>
</dbReference>
<evidence type="ECO:0000256" key="1">
    <source>
        <dbReference type="ARBA" id="ARBA00022598"/>
    </source>
</evidence>
<accession>A0A0D0HTB5</accession>
<evidence type="ECO:0000313" key="5">
    <source>
        <dbReference type="Proteomes" id="UP000032047"/>
    </source>
</evidence>
<dbReference type="RefSeq" id="WP_021094860.1">
    <property type="nucleotide sequence ID" value="NZ_ANOC01000028.1"/>
</dbReference>
<organism evidence="4 5">
    <name type="scientific">Anoxybacillus ayderensis</name>
    <dbReference type="NCBI Taxonomy" id="265546"/>
    <lineage>
        <taxon>Bacteria</taxon>
        <taxon>Bacillati</taxon>
        <taxon>Bacillota</taxon>
        <taxon>Bacilli</taxon>
        <taxon>Bacillales</taxon>
        <taxon>Anoxybacillaceae</taxon>
        <taxon>Anoxybacillus</taxon>
    </lineage>
</organism>
<comment type="caution">
    <text evidence="4">The sequence shown here is derived from an EMBL/GenBank/DDBJ whole genome shotgun (WGS) entry which is preliminary data.</text>
</comment>
<feature type="binding site" evidence="3">
    <location>
        <position position="160"/>
    </location>
    <ligand>
        <name>ATP</name>
        <dbReference type="ChEBI" id="CHEBI:30616"/>
    </ligand>
</feature>
<dbReference type="EC" id="6.3.4.-" evidence="3"/>
<dbReference type="InterPro" id="IPR008513">
    <property type="entry name" value="tRNA(Met)_cyd_acetate_ligase"/>
</dbReference>
<dbReference type="Gene3D" id="3.40.50.620">
    <property type="entry name" value="HUPs"/>
    <property type="match status" value="1"/>
</dbReference>
<comment type="subcellular location">
    <subcellularLocation>
        <location evidence="3">Cytoplasm</location>
    </subcellularLocation>
</comment>
<dbReference type="GO" id="GO:0005737">
    <property type="term" value="C:cytoplasm"/>
    <property type="evidence" value="ECO:0007669"/>
    <property type="project" value="UniProtKB-SubCell"/>
</dbReference>
<protein>
    <recommendedName>
        <fullName evidence="3">tRNA(Met) cytidine acetate ligase</fullName>
        <ecNumber evidence="3">6.3.4.-</ecNumber>
    </recommendedName>
</protein>
<comment type="catalytic activity">
    <reaction evidence="3">
        <text>cytidine(34) in elongator tRNA(Met) + acetate + ATP = N(4)-acetylcytidine(34) in elongator tRNA(Met) + AMP + diphosphate</text>
        <dbReference type="Rhea" id="RHEA:58144"/>
        <dbReference type="Rhea" id="RHEA-COMP:10693"/>
        <dbReference type="Rhea" id="RHEA-COMP:10694"/>
        <dbReference type="ChEBI" id="CHEBI:30089"/>
        <dbReference type="ChEBI" id="CHEBI:30616"/>
        <dbReference type="ChEBI" id="CHEBI:33019"/>
        <dbReference type="ChEBI" id="CHEBI:74900"/>
        <dbReference type="ChEBI" id="CHEBI:82748"/>
        <dbReference type="ChEBI" id="CHEBI:456215"/>
    </reaction>
</comment>
<dbReference type="GO" id="GO:0016879">
    <property type="term" value="F:ligase activity, forming carbon-nitrogen bonds"/>
    <property type="evidence" value="ECO:0007669"/>
    <property type="project" value="UniProtKB-UniRule"/>
</dbReference>
<evidence type="ECO:0000256" key="2">
    <source>
        <dbReference type="ARBA" id="ARBA00022694"/>
    </source>
</evidence>
<keyword evidence="3" id="KW-0963">Cytoplasm</keyword>
<name>A0A0D0HTB5_9BACL</name>
<reference evidence="4 5" key="1">
    <citation type="submission" date="2015-01" db="EMBL/GenBank/DDBJ databases">
        <title>Genome sequence of Anoxybacillus ayderensis strain AB04.</title>
        <authorList>
            <person name="Belduz A.O."/>
            <person name="Canakci S."/>
            <person name="Chan K.-G."/>
            <person name="Kahar U.M."/>
            <person name="Yaakob A.S."/>
            <person name="Chan C.S."/>
            <person name="Goh K.M."/>
        </authorList>
    </citation>
    <scope>NUCLEOTIDE SEQUENCE [LARGE SCALE GENOMIC DNA]</scope>
    <source>
        <strain evidence="4 5">AB04</strain>
    </source>
</reference>
<dbReference type="GO" id="GO:0000049">
    <property type="term" value="F:tRNA binding"/>
    <property type="evidence" value="ECO:0007669"/>
    <property type="project" value="UniProtKB-KW"/>
</dbReference>